<reference evidence="1" key="1">
    <citation type="submission" date="2020-10" db="EMBL/GenBank/DDBJ databases">
        <authorList>
            <person name="Gilroy R."/>
        </authorList>
    </citation>
    <scope>NUCLEOTIDE SEQUENCE</scope>
    <source>
        <strain evidence="1">B1-3475</strain>
    </source>
</reference>
<dbReference type="Pfam" id="PF13306">
    <property type="entry name" value="LRR_5"/>
    <property type="match status" value="1"/>
</dbReference>
<dbReference type="AlphaFoldDB" id="A0A9D9N156"/>
<accession>A0A9D9N156</accession>
<protein>
    <submittedName>
        <fullName evidence="1">Leucine-rich repeat protein</fullName>
    </submittedName>
</protein>
<sequence>MDAAVSVYNGYEGNDARNSCKGGFRYNKNLESINCSGTDIESADLSYNANLKSIIFYECSSLESITIPAGVTGIADYAFLGCNSL</sequence>
<proteinExistence type="predicted"/>
<dbReference type="InterPro" id="IPR026906">
    <property type="entry name" value="LRR_5"/>
</dbReference>
<organism evidence="1 2">
    <name type="scientific">Candidatus Cryptobacteroides intestinigallinarum</name>
    <dbReference type="NCBI Taxonomy" id="2840767"/>
    <lineage>
        <taxon>Bacteria</taxon>
        <taxon>Pseudomonadati</taxon>
        <taxon>Bacteroidota</taxon>
        <taxon>Bacteroidia</taxon>
        <taxon>Bacteroidales</taxon>
        <taxon>Candidatus Cryptobacteroides</taxon>
    </lineage>
</organism>
<reference evidence="1" key="2">
    <citation type="journal article" date="2021" name="PeerJ">
        <title>Extensive microbial diversity within the chicken gut microbiome revealed by metagenomics and culture.</title>
        <authorList>
            <person name="Gilroy R."/>
            <person name="Ravi A."/>
            <person name="Getino M."/>
            <person name="Pursley I."/>
            <person name="Horton D.L."/>
            <person name="Alikhan N.F."/>
            <person name="Baker D."/>
            <person name="Gharbi K."/>
            <person name="Hall N."/>
            <person name="Watson M."/>
            <person name="Adriaenssens E.M."/>
            <person name="Foster-Nyarko E."/>
            <person name="Jarju S."/>
            <person name="Secka A."/>
            <person name="Antonio M."/>
            <person name="Oren A."/>
            <person name="Chaudhuri R.R."/>
            <person name="La Ragione R."/>
            <person name="Hildebrand F."/>
            <person name="Pallen M.J."/>
        </authorList>
    </citation>
    <scope>NUCLEOTIDE SEQUENCE</scope>
    <source>
        <strain evidence="1">B1-3475</strain>
    </source>
</reference>
<dbReference type="EMBL" id="JADIMK010000085">
    <property type="protein sequence ID" value="MBO8456348.1"/>
    <property type="molecule type" value="Genomic_DNA"/>
</dbReference>
<dbReference type="Gene3D" id="3.80.10.10">
    <property type="entry name" value="Ribonuclease Inhibitor"/>
    <property type="match status" value="1"/>
</dbReference>
<dbReference type="InterPro" id="IPR032675">
    <property type="entry name" value="LRR_dom_sf"/>
</dbReference>
<gene>
    <name evidence="1" type="ORF">IAC08_08130</name>
</gene>
<dbReference type="Proteomes" id="UP000823617">
    <property type="component" value="Unassembled WGS sequence"/>
</dbReference>
<evidence type="ECO:0000313" key="2">
    <source>
        <dbReference type="Proteomes" id="UP000823617"/>
    </source>
</evidence>
<evidence type="ECO:0000313" key="1">
    <source>
        <dbReference type="EMBL" id="MBO8456348.1"/>
    </source>
</evidence>
<name>A0A9D9N156_9BACT</name>
<comment type="caution">
    <text evidence="1">The sequence shown here is derived from an EMBL/GenBank/DDBJ whole genome shotgun (WGS) entry which is preliminary data.</text>
</comment>
<feature type="non-terminal residue" evidence="1">
    <location>
        <position position="85"/>
    </location>
</feature>